<dbReference type="Pfam" id="PF01726">
    <property type="entry name" value="LexA_DNA_bind"/>
    <property type="match status" value="1"/>
</dbReference>
<evidence type="ECO:0000256" key="2">
    <source>
        <dbReference type="ARBA" id="ARBA00022491"/>
    </source>
</evidence>
<evidence type="ECO:0000256" key="8">
    <source>
        <dbReference type="ARBA" id="ARBA00023125"/>
    </source>
</evidence>
<keyword evidence="6 12" id="KW-0068">Autocatalytic cleavage</keyword>
<sequence>MTELTRRQRQIFEFLRDNYERFAYPPTLDELCESLGMASRGSLHKHISALIDAGLIEPFSGSKQTGIRLTAQAQRDYAACEHALPYVGKIAAGKPIEALADVHYLPVPALLKSDKPCYVLQVKGDSMKEAGIFDGDWVVIEQRDYARNGEIVVALIDNHEATLKYIEQSPGKVLLIPANSAMTTQIYAPEQVQIQGILVGQMRSYRVH</sequence>
<feature type="domain" description="LexA repressor DNA-binding" evidence="15">
    <location>
        <begin position="1"/>
        <end position="60"/>
    </location>
</feature>
<evidence type="ECO:0000256" key="10">
    <source>
        <dbReference type="ARBA" id="ARBA00023204"/>
    </source>
</evidence>
<keyword evidence="9 12" id="KW-0804">Transcription</keyword>
<comment type="similarity">
    <text evidence="1 12 13">Belongs to the peptidase S24 family.</text>
</comment>
<keyword evidence="2 12" id="KW-0678">Repressor</keyword>
<dbReference type="GO" id="GO:0006260">
    <property type="term" value="P:DNA replication"/>
    <property type="evidence" value="ECO:0007669"/>
    <property type="project" value="UniProtKB-UniRule"/>
</dbReference>
<protein>
    <recommendedName>
        <fullName evidence="12">LexA repressor</fullName>
        <ecNumber evidence="12">3.4.21.88</ecNumber>
    </recommendedName>
</protein>
<dbReference type="CDD" id="cd06529">
    <property type="entry name" value="S24_LexA-like"/>
    <property type="match status" value="1"/>
</dbReference>
<dbReference type="CDD" id="cd00090">
    <property type="entry name" value="HTH_ARSR"/>
    <property type="match status" value="1"/>
</dbReference>
<dbReference type="InterPro" id="IPR015927">
    <property type="entry name" value="Peptidase_S24_S26A/B/C"/>
</dbReference>
<dbReference type="AlphaFoldDB" id="A0A4P9UIS2"/>
<dbReference type="Proteomes" id="UP000305881">
    <property type="component" value="Chromosome"/>
</dbReference>
<dbReference type="OrthoDB" id="9802364at2"/>
<dbReference type="PANTHER" id="PTHR33516">
    <property type="entry name" value="LEXA REPRESSOR"/>
    <property type="match status" value="1"/>
</dbReference>
<organism evidence="16 17">
    <name type="scientific">Methylotuvimicrobium buryatense</name>
    <name type="common">Methylomicrobium buryatense</name>
    <dbReference type="NCBI Taxonomy" id="95641"/>
    <lineage>
        <taxon>Bacteria</taxon>
        <taxon>Pseudomonadati</taxon>
        <taxon>Pseudomonadota</taxon>
        <taxon>Gammaproteobacteria</taxon>
        <taxon>Methylococcales</taxon>
        <taxon>Methylococcaceae</taxon>
        <taxon>Methylotuvimicrobium</taxon>
    </lineage>
</organism>
<feature type="domain" description="Peptidase S24/S26A/S26B/S26C" evidence="14">
    <location>
        <begin position="85"/>
        <end position="199"/>
    </location>
</feature>
<dbReference type="KEGG" id="mbur:EQU24_01385"/>
<dbReference type="InterPro" id="IPR036388">
    <property type="entry name" value="WH-like_DNA-bd_sf"/>
</dbReference>
<dbReference type="InterPro" id="IPR006199">
    <property type="entry name" value="LexA_DNA-bd_dom"/>
</dbReference>
<gene>
    <name evidence="12 16" type="primary">lexA</name>
    <name evidence="16" type="ORF">EQU24_01385</name>
</gene>
<evidence type="ECO:0000256" key="7">
    <source>
        <dbReference type="ARBA" id="ARBA00023015"/>
    </source>
</evidence>
<evidence type="ECO:0000256" key="13">
    <source>
        <dbReference type="RuleBase" id="RU003991"/>
    </source>
</evidence>
<dbReference type="GO" id="GO:0009432">
    <property type="term" value="P:SOS response"/>
    <property type="evidence" value="ECO:0007669"/>
    <property type="project" value="UniProtKB-UniRule"/>
</dbReference>
<dbReference type="InterPro" id="IPR006197">
    <property type="entry name" value="Peptidase_S24_LexA"/>
</dbReference>
<keyword evidence="5 12" id="KW-0378">Hydrolase</keyword>
<keyword evidence="7 12" id="KW-0805">Transcription regulation</keyword>
<accession>A0A4P9UIS2</accession>
<dbReference type="NCBIfam" id="TIGR00498">
    <property type="entry name" value="lexA"/>
    <property type="match status" value="1"/>
</dbReference>
<comment type="catalytic activity">
    <reaction evidence="12">
        <text>Hydrolysis of Ala-|-Gly bond in repressor LexA.</text>
        <dbReference type="EC" id="3.4.21.88"/>
    </reaction>
</comment>
<evidence type="ECO:0000256" key="5">
    <source>
        <dbReference type="ARBA" id="ARBA00022801"/>
    </source>
</evidence>
<feature type="DNA-binding region" description="H-T-H motif" evidence="12">
    <location>
        <begin position="28"/>
        <end position="48"/>
    </location>
</feature>
<keyword evidence="11 12" id="KW-0742">SOS response</keyword>
<dbReference type="InterPro" id="IPR011991">
    <property type="entry name" value="ArsR-like_HTH"/>
</dbReference>
<dbReference type="InterPro" id="IPR036286">
    <property type="entry name" value="LexA/Signal_pep-like_sf"/>
</dbReference>
<dbReference type="EMBL" id="CP035467">
    <property type="protein sequence ID" value="QCW81052.1"/>
    <property type="molecule type" value="Genomic_DNA"/>
</dbReference>
<dbReference type="PRINTS" id="PR00726">
    <property type="entry name" value="LEXASERPTASE"/>
</dbReference>
<dbReference type="GO" id="GO:0045892">
    <property type="term" value="P:negative regulation of DNA-templated transcription"/>
    <property type="evidence" value="ECO:0007669"/>
    <property type="project" value="UniProtKB-UniRule"/>
</dbReference>
<dbReference type="GO" id="GO:0006281">
    <property type="term" value="P:DNA repair"/>
    <property type="evidence" value="ECO:0007669"/>
    <property type="project" value="UniProtKB-UniRule"/>
</dbReference>
<keyword evidence="17" id="KW-1185">Reference proteome</keyword>
<dbReference type="SUPFAM" id="SSF46785">
    <property type="entry name" value="Winged helix' DNA-binding domain"/>
    <property type="match status" value="1"/>
</dbReference>
<dbReference type="EC" id="3.4.21.88" evidence="12"/>
<keyword evidence="4 12" id="KW-0227">DNA damage</keyword>
<evidence type="ECO:0000256" key="12">
    <source>
        <dbReference type="HAMAP-Rule" id="MF_00015"/>
    </source>
</evidence>
<dbReference type="GO" id="GO:0004252">
    <property type="term" value="F:serine-type endopeptidase activity"/>
    <property type="evidence" value="ECO:0007669"/>
    <property type="project" value="UniProtKB-UniRule"/>
</dbReference>
<feature type="site" description="Cleavage; by autolysis" evidence="12">
    <location>
        <begin position="92"/>
        <end position="93"/>
    </location>
</feature>
<evidence type="ECO:0000313" key="17">
    <source>
        <dbReference type="Proteomes" id="UP000305881"/>
    </source>
</evidence>
<dbReference type="Gene3D" id="1.10.10.10">
    <property type="entry name" value="Winged helix-like DNA-binding domain superfamily/Winged helix DNA-binding domain"/>
    <property type="match status" value="1"/>
</dbReference>
<evidence type="ECO:0000256" key="4">
    <source>
        <dbReference type="ARBA" id="ARBA00022763"/>
    </source>
</evidence>
<feature type="active site" description="For autocatalytic cleavage activity" evidence="12">
    <location>
        <position position="164"/>
    </location>
</feature>
<evidence type="ECO:0000256" key="11">
    <source>
        <dbReference type="ARBA" id="ARBA00023236"/>
    </source>
</evidence>
<dbReference type="InterPro" id="IPR050077">
    <property type="entry name" value="LexA_repressor"/>
</dbReference>
<dbReference type="STRING" id="675511.GCA_000341735_02724"/>
<evidence type="ECO:0000259" key="15">
    <source>
        <dbReference type="Pfam" id="PF01726"/>
    </source>
</evidence>
<evidence type="ECO:0000256" key="6">
    <source>
        <dbReference type="ARBA" id="ARBA00022813"/>
    </source>
</evidence>
<keyword evidence="8 12" id="KW-0238">DNA-binding</keyword>
<dbReference type="PANTHER" id="PTHR33516:SF2">
    <property type="entry name" value="LEXA REPRESSOR-RELATED"/>
    <property type="match status" value="1"/>
</dbReference>
<evidence type="ECO:0000256" key="1">
    <source>
        <dbReference type="ARBA" id="ARBA00007484"/>
    </source>
</evidence>
<evidence type="ECO:0000256" key="9">
    <source>
        <dbReference type="ARBA" id="ARBA00023163"/>
    </source>
</evidence>
<dbReference type="GO" id="GO:0006508">
    <property type="term" value="P:proteolysis"/>
    <property type="evidence" value="ECO:0007669"/>
    <property type="project" value="InterPro"/>
</dbReference>
<name>A0A4P9UIS2_METBY</name>
<comment type="function">
    <text evidence="12">Represses a number of genes involved in the response to DNA damage (SOS response), including recA and lexA. In the presence of single-stranded DNA, RecA interacts with LexA causing an autocatalytic cleavage which disrupts the DNA-binding part of LexA, leading to derepression of the SOS regulon and eventually DNA repair.</text>
</comment>
<dbReference type="Gene3D" id="2.10.109.10">
    <property type="entry name" value="Umud Fragment, subunit A"/>
    <property type="match status" value="1"/>
</dbReference>
<evidence type="ECO:0000256" key="3">
    <source>
        <dbReference type="ARBA" id="ARBA00022705"/>
    </source>
</evidence>
<feature type="active site" description="For autocatalytic cleavage activity" evidence="12">
    <location>
        <position position="126"/>
    </location>
</feature>
<keyword evidence="3 12" id="KW-0235">DNA replication</keyword>
<proteinExistence type="inferred from homology"/>
<comment type="subunit">
    <text evidence="12">Homodimer.</text>
</comment>
<dbReference type="GO" id="GO:0003677">
    <property type="term" value="F:DNA binding"/>
    <property type="evidence" value="ECO:0007669"/>
    <property type="project" value="UniProtKB-UniRule"/>
</dbReference>
<reference evidence="17" key="1">
    <citation type="journal article" date="2019" name="J. Bacteriol.">
        <title>A Mutagenic Screen Identifies a TonB-Dependent Receptor Required for the Lanthanide Metal Switch in the Type I Methanotroph 'Methylotuvimicrobium buryatense' 5GB1C.</title>
        <authorList>
            <person name="Groom J.D."/>
            <person name="Ford S.M."/>
            <person name="Pesesky M.W."/>
            <person name="Lidstrom M.E."/>
        </authorList>
    </citation>
    <scope>NUCLEOTIDE SEQUENCE [LARGE SCALE GENOMIC DNA]</scope>
    <source>
        <strain evidence="17">5GB1C</strain>
    </source>
</reference>
<keyword evidence="10 12" id="KW-0234">DNA repair</keyword>
<dbReference type="Pfam" id="PF00717">
    <property type="entry name" value="Peptidase_S24"/>
    <property type="match status" value="1"/>
</dbReference>
<dbReference type="InterPro" id="IPR006200">
    <property type="entry name" value="LexA"/>
</dbReference>
<dbReference type="RefSeq" id="WP_017841220.1">
    <property type="nucleotide sequence ID" value="NZ_CP035467.1"/>
</dbReference>
<evidence type="ECO:0000313" key="16">
    <source>
        <dbReference type="EMBL" id="QCW81052.1"/>
    </source>
</evidence>
<dbReference type="SUPFAM" id="SSF51306">
    <property type="entry name" value="LexA/Signal peptidase"/>
    <property type="match status" value="1"/>
</dbReference>
<evidence type="ECO:0000259" key="14">
    <source>
        <dbReference type="Pfam" id="PF00717"/>
    </source>
</evidence>
<dbReference type="HAMAP" id="MF_00015">
    <property type="entry name" value="LexA"/>
    <property type="match status" value="1"/>
</dbReference>
<dbReference type="InterPro" id="IPR039418">
    <property type="entry name" value="LexA-like"/>
</dbReference>
<dbReference type="InterPro" id="IPR036390">
    <property type="entry name" value="WH_DNA-bd_sf"/>
</dbReference>